<evidence type="ECO:0000313" key="2">
    <source>
        <dbReference type="EMBL" id="QII12168.1"/>
    </source>
</evidence>
<reference evidence="1" key="1">
    <citation type="journal article" date="2006" name="Nature">
        <title>Deciphering the evolution and metabolism of an anammox bacterium from a community genome.</title>
        <authorList>
            <person name="Strous M."/>
            <person name="Pelletier E."/>
            <person name="Mangenot S."/>
            <person name="Rattei T."/>
            <person name="Lehner A."/>
            <person name="Taylor M.W."/>
            <person name="Horn M."/>
            <person name="Daims H."/>
            <person name="Bartol-Mavel D."/>
            <person name="Wincker P."/>
            <person name="Barbe V."/>
            <person name="Fonknechten N."/>
            <person name="Vallenet D."/>
            <person name="Segurens B."/>
            <person name="Schenowitz-Truong C."/>
            <person name="Medigue C."/>
            <person name="Collingro A."/>
            <person name="Snel B."/>
            <person name="Dutilh B.E."/>
            <person name="OpDenCamp H.J.M."/>
            <person name="vanDerDrift C."/>
            <person name="Cirpus I."/>
            <person name="vanDePas-Schoonen K.T."/>
            <person name="Harhangi H.R."/>
            <person name="vanNiftrik L."/>
            <person name="Schmid M."/>
            <person name="Keltjens J."/>
            <person name="vanDeVossenberg J."/>
            <person name="Kartal B."/>
            <person name="Meier H."/>
            <person name="Frishman D."/>
            <person name="Huynen M.A."/>
            <person name="Mewes H."/>
            <person name="Weissenbach J."/>
            <person name="Jetten M.S.M."/>
            <person name="Wagner M."/>
            <person name="LePaslier D."/>
        </authorList>
    </citation>
    <scope>NUCLEOTIDE SEQUENCE</scope>
</reference>
<dbReference type="Proteomes" id="UP000501926">
    <property type="component" value="Chromosome"/>
</dbReference>
<reference evidence="2 3" key="3">
    <citation type="submission" date="2020-02" db="EMBL/GenBank/DDBJ databases">
        <title>Newly sequenced genome of strain CSTR1 showed variability in Candidatus Kuenenia stuttgartiensis genomes.</title>
        <authorList>
            <person name="Ding C."/>
            <person name="Adrian L."/>
        </authorList>
    </citation>
    <scope>NUCLEOTIDE SEQUENCE [LARGE SCALE GENOMIC DNA]</scope>
    <source>
        <strain evidence="2 3">CSTR1</strain>
    </source>
</reference>
<dbReference type="EMBL" id="CT573071">
    <property type="protein sequence ID" value="CAJ73584.1"/>
    <property type="molecule type" value="Genomic_DNA"/>
</dbReference>
<evidence type="ECO:0000313" key="3">
    <source>
        <dbReference type="Proteomes" id="UP000501926"/>
    </source>
</evidence>
<accession>Q1Q0Q5</accession>
<dbReference type="EMBL" id="CP049055">
    <property type="protein sequence ID" value="QII12168.1"/>
    <property type="molecule type" value="Genomic_DNA"/>
</dbReference>
<name>Q1Q0Q5_KUEST</name>
<protein>
    <submittedName>
        <fullName evidence="1">Uncharacterized protein</fullName>
    </submittedName>
</protein>
<gene>
    <name evidence="2" type="ORF">KsCSTR_27890</name>
    <name evidence="1" type="ORF">kuste2832</name>
</gene>
<sequence>MMLTCLRTFPKVARPSRSGRVACLRAGTYRQGRLCIKYHKQDAFVTLCRQFQKIWNVPTSTLTLTFRFSIHIISR</sequence>
<reference evidence="1" key="2">
    <citation type="submission" date="2006-01" db="EMBL/GenBank/DDBJ databases">
        <authorList>
            <person name="Genoscope"/>
        </authorList>
    </citation>
    <scope>NUCLEOTIDE SEQUENCE</scope>
</reference>
<proteinExistence type="predicted"/>
<organism evidence="1">
    <name type="scientific">Kuenenia stuttgartiensis</name>
    <dbReference type="NCBI Taxonomy" id="174633"/>
    <lineage>
        <taxon>Bacteria</taxon>
        <taxon>Pseudomonadati</taxon>
        <taxon>Planctomycetota</taxon>
        <taxon>Candidatus Brocadiia</taxon>
        <taxon>Candidatus Brocadiales</taxon>
        <taxon>Candidatus Brocadiaceae</taxon>
        <taxon>Candidatus Kuenenia</taxon>
    </lineage>
</organism>
<evidence type="ECO:0000313" key="1">
    <source>
        <dbReference type="EMBL" id="CAJ73584.1"/>
    </source>
</evidence>
<dbReference type="AlphaFoldDB" id="Q1Q0Q5"/>